<accession>A0ACB7VN43</accession>
<evidence type="ECO:0000313" key="1">
    <source>
        <dbReference type="EMBL" id="KAH7675447.1"/>
    </source>
</evidence>
<keyword evidence="1" id="KW-0808">Transferase</keyword>
<protein>
    <submittedName>
        <fullName evidence="1">Wall-associated receptor kinase galacturonan-binding domain-containing protein</fullName>
    </submittedName>
</protein>
<sequence length="301" mass="32559">MKNTTIILLLLLFFFITLIIPSPSSSQSCKPFCGPLPLHFPFGSGPGCGHPSFNPHITCNPSQQSLLFTTISGTYPITSIDYTNHLIFIQDPSMSTCSTSCSSPGFSLNSNAPFSFSDFSFFALLSCSSSSSIITTTTTLCDNSPICTLLSSCPSLSSSSPSSCCVYTPVTLGPAFQMNLKSMNCNSYTAVYSFNGDETNPAIWKYGIVLKYKFSVDDAYPYSCDSCEQSGGVCGFTISGDSSSSSSSSYRFSCNCNGDMNTTTNCHFPSWSHAVIFSSPSSWTGLICWILSLVWMFMIRF</sequence>
<proteinExistence type="predicted"/>
<dbReference type="EMBL" id="CM037018">
    <property type="protein sequence ID" value="KAH7675447.1"/>
    <property type="molecule type" value="Genomic_DNA"/>
</dbReference>
<reference evidence="2" key="1">
    <citation type="journal article" date="2022" name="Nat. Commun.">
        <title>Chromosome evolution and the genetic basis of agronomically important traits in greater yam.</title>
        <authorList>
            <person name="Bredeson J.V."/>
            <person name="Lyons J.B."/>
            <person name="Oniyinde I.O."/>
            <person name="Okereke N.R."/>
            <person name="Kolade O."/>
            <person name="Nnabue I."/>
            <person name="Nwadili C.O."/>
            <person name="Hribova E."/>
            <person name="Parker M."/>
            <person name="Nwogha J."/>
            <person name="Shu S."/>
            <person name="Carlson J."/>
            <person name="Kariba R."/>
            <person name="Muthemba S."/>
            <person name="Knop K."/>
            <person name="Barton G.J."/>
            <person name="Sherwood A.V."/>
            <person name="Lopez-Montes A."/>
            <person name="Asiedu R."/>
            <person name="Jamnadass R."/>
            <person name="Muchugi A."/>
            <person name="Goodstein D."/>
            <person name="Egesi C.N."/>
            <person name="Featherston J."/>
            <person name="Asfaw A."/>
            <person name="Simpson G.G."/>
            <person name="Dolezel J."/>
            <person name="Hendre P.S."/>
            <person name="Van Deynze A."/>
            <person name="Kumar P.L."/>
            <person name="Obidiegwu J.E."/>
            <person name="Bhattacharjee R."/>
            <person name="Rokhsar D.S."/>
        </authorList>
    </citation>
    <scope>NUCLEOTIDE SEQUENCE [LARGE SCALE GENOMIC DNA]</scope>
    <source>
        <strain evidence="2">cv. TDa95/00328</strain>
    </source>
</reference>
<evidence type="ECO:0000313" key="2">
    <source>
        <dbReference type="Proteomes" id="UP000827976"/>
    </source>
</evidence>
<comment type="caution">
    <text evidence="1">The sequence shown here is derived from an EMBL/GenBank/DDBJ whole genome shotgun (WGS) entry which is preliminary data.</text>
</comment>
<keyword evidence="1" id="KW-0418">Kinase</keyword>
<gene>
    <name evidence="1" type="ORF">IHE45_08G134600</name>
</gene>
<keyword evidence="2" id="KW-1185">Reference proteome</keyword>
<organism evidence="1 2">
    <name type="scientific">Dioscorea alata</name>
    <name type="common">Purple yam</name>
    <dbReference type="NCBI Taxonomy" id="55571"/>
    <lineage>
        <taxon>Eukaryota</taxon>
        <taxon>Viridiplantae</taxon>
        <taxon>Streptophyta</taxon>
        <taxon>Embryophyta</taxon>
        <taxon>Tracheophyta</taxon>
        <taxon>Spermatophyta</taxon>
        <taxon>Magnoliopsida</taxon>
        <taxon>Liliopsida</taxon>
        <taxon>Dioscoreales</taxon>
        <taxon>Dioscoreaceae</taxon>
        <taxon>Dioscorea</taxon>
    </lineage>
</organism>
<name>A0ACB7VN43_DIOAL</name>
<keyword evidence="1" id="KW-0675">Receptor</keyword>
<dbReference type="Proteomes" id="UP000827976">
    <property type="component" value="Chromosome 8"/>
</dbReference>